<name>A0A3G2S497_MALR7</name>
<dbReference type="UniPathway" id="UPA00031">
    <property type="reaction ID" value="UER00010"/>
</dbReference>
<comment type="catalytic activity">
    <reaction evidence="7">
        <text>5-[(5-phospho-1-deoxy-D-ribulos-1-ylimino)methylamino]-1-(5-phospho-beta-D-ribosyl)imidazole-4-carboxamide + L-glutamine = D-erythro-1-(imidazol-4-yl)glycerol 3-phosphate + 5-amino-1-(5-phospho-beta-D-ribosyl)imidazole-4-carboxamide + L-glutamate + H(+)</text>
        <dbReference type="Rhea" id="RHEA:24793"/>
        <dbReference type="ChEBI" id="CHEBI:15378"/>
        <dbReference type="ChEBI" id="CHEBI:29985"/>
        <dbReference type="ChEBI" id="CHEBI:58278"/>
        <dbReference type="ChEBI" id="CHEBI:58359"/>
        <dbReference type="ChEBI" id="CHEBI:58475"/>
        <dbReference type="ChEBI" id="CHEBI:58525"/>
        <dbReference type="EC" id="4.3.2.10"/>
    </reaction>
</comment>
<organism evidence="11 12">
    <name type="scientific">Malassezia restricta (strain ATCC 96810 / NBRC 103918 / CBS 7877)</name>
    <name type="common">Seborrheic dermatitis infection agent</name>
    <dbReference type="NCBI Taxonomy" id="425264"/>
    <lineage>
        <taxon>Eukaryota</taxon>
        <taxon>Fungi</taxon>
        <taxon>Dikarya</taxon>
        <taxon>Basidiomycota</taxon>
        <taxon>Ustilaginomycotina</taxon>
        <taxon>Malasseziomycetes</taxon>
        <taxon>Malasseziales</taxon>
        <taxon>Malasseziaceae</taxon>
        <taxon>Malassezia</taxon>
    </lineage>
</organism>
<comment type="pathway">
    <text evidence="1">Amino-acid biosynthesis; L-histidine biosynthesis; L-histidine from 5-phospho-alpha-D-ribose 1-diphosphate: step 5/9.</text>
</comment>
<dbReference type="EC" id="4.1.3.-" evidence="11"/>
<dbReference type="SUPFAM" id="SSF52317">
    <property type="entry name" value="Class I glutamine amidotransferase-like"/>
    <property type="match status" value="1"/>
</dbReference>
<reference evidence="11 12" key="1">
    <citation type="submission" date="2018-10" db="EMBL/GenBank/DDBJ databases">
        <title>Complete genome sequence of Malassezia restricta CBS 7877.</title>
        <authorList>
            <person name="Morand S.C."/>
            <person name="Bertignac M."/>
            <person name="Iltis A."/>
            <person name="Kolder I."/>
            <person name="Pirovano W."/>
            <person name="Jourdain R."/>
            <person name="Clavaud C."/>
        </authorList>
    </citation>
    <scope>NUCLEOTIDE SEQUENCE [LARGE SCALE GENOMIC DNA]</scope>
    <source>
        <strain evidence="11 12">CBS 7877</strain>
    </source>
</reference>
<keyword evidence="5 9" id="KW-0368">Histidine biosynthesis</keyword>
<keyword evidence="3" id="KW-0378">Hydrolase</keyword>
<dbReference type="GO" id="GO:0000107">
    <property type="term" value="F:imidazoleglycerol-phosphate synthase activity"/>
    <property type="evidence" value="ECO:0007669"/>
    <property type="project" value="InterPro"/>
</dbReference>
<dbReference type="Pfam" id="PF00977">
    <property type="entry name" value="His_biosynth"/>
    <property type="match status" value="2"/>
</dbReference>
<gene>
    <name evidence="11" type="primary">his4</name>
    <name evidence="11" type="ORF">DNF11_1182</name>
</gene>
<dbReference type="CDD" id="cd04731">
    <property type="entry name" value="HisF"/>
    <property type="match status" value="1"/>
</dbReference>
<dbReference type="AlphaFoldDB" id="A0A3G2S497"/>
<dbReference type="NCBIfam" id="TIGR01855">
    <property type="entry name" value="IMP_synth_hisH"/>
    <property type="match status" value="1"/>
</dbReference>
<evidence type="ECO:0000256" key="1">
    <source>
        <dbReference type="ARBA" id="ARBA00005091"/>
    </source>
</evidence>
<evidence type="ECO:0000256" key="7">
    <source>
        <dbReference type="ARBA" id="ARBA00047838"/>
    </source>
</evidence>
<evidence type="ECO:0000256" key="4">
    <source>
        <dbReference type="ARBA" id="ARBA00022962"/>
    </source>
</evidence>
<dbReference type="GO" id="GO:0016829">
    <property type="term" value="F:lyase activity"/>
    <property type="evidence" value="ECO:0007669"/>
    <property type="project" value="UniProtKB-KW"/>
</dbReference>
<proteinExistence type="inferred from homology"/>
<protein>
    <submittedName>
        <fullName evidence="11">Cyclase</fullName>
        <ecNumber evidence="11">4.1.3.-</ecNumber>
    </submittedName>
</protein>
<dbReference type="PANTHER" id="PTHR21235:SF2">
    <property type="entry name" value="IMIDAZOLE GLYCEROL PHOSPHATE SYNTHASE HISHF"/>
    <property type="match status" value="1"/>
</dbReference>
<keyword evidence="6 11" id="KW-0456">Lyase</keyword>
<dbReference type="Proteomes" id="UP000269793">
    <property type="component" value="Chromosome II"/>
</dbReference>
<dbReference type="InterPro" id="IPR004651">
    <property type="entry name" value="HisF"/>
</dbReference>
<dbReference type="InterPro" id="IPR006062">
    <property type="entry name" value="His_biosynth"/>
</dbReference>
<keyword evidence="12" id="KW-1185">Reference proteome</keyword>
<dbReference type="InterPro" id="IPR050064">
    <property type="entry name" value="IGPS_HisA/HisF"/>
</dbReference>
<dbReference type="STRING" id="425264.A0A3G2S497"/>
<dbReference type="CDD" id="cd01748">
    <property type="entry name" value="GATase1_IGP_Synthase"/>
    <property type="match status" value="1"/>
</dbReference>
<evidence type="ECO:0000256" key="2">
    <source>
        <dbReference type="ARBA" id="ARBA00022605"/>
    </source>
</evidence>
<dbReference type="SUPFAM" id="SSF51366">
    <property type="entry name" value="Ribulose-phoshate binding barrel"/>
    <property type="match status" value="1"/>
</dbReference>
<dbReference type="GO" id="GO:0000105">
    <property type="term" value="P:L-histidine biosynthetic process"/>
    <property type="evidence" value="ECO:0007669"/>
    <property type="project" value="UniProtKB-UniPathway"/>
</dbReference>
<dbReference type="EMBL" id="CP033149">
    <property type="protein sequence ID" value="AYO42132.1"/>
    <property type="molecule type" value="Genomic_DNA"/>
</dbReference>
<feature type="domain" description="Glutamine amidotransferase" evidence="10">
    <location>
        <begin position="17"/>
        <end position="219"/>
    </location>
</feature>
<dbReference type="GO" id="GO:0004359">
    <property type="term" value="F:glutaminase activity"/>
    <property type="evidence" value="ECO:0007669"/>
    <property type="project" value="UniProtKB-EC"/>
</dbReference>
<dbReference type="FunFam" id="3.40.50.880:FF:000039">
    <property type="entry name" value="Imidazole glycerol phosphate synthase hisHF"/>
    <property type="match status" value="1"/>
</dbReference>
<evidence type="ECO:0000259" key="10">
    <source>
        <dbReference type="Pfam" id="PF00117"/>
    </source>
</evidence>
<dbReference type="InterPro" id="IPR011060">
    <property type="entry name" value="RibuloseP-bd_barrel"/>
</dbReference>
<dbReference type="InterPro" id="IPR013785">
    <property type="entry name" value="Aldolase_TIM"/>
</dbReference>
<evidence type="ECO:0000313" key="12">
    <source>
        <dbReference type="Proteomes" id="UP000269793"/>
    </source>
</evidence>
<dbReference type="OrthoDB" id="10254903at2759"/>
<keyword evidence="4" id="KW-0315">Glutamine amidotransferase</keyword>
<dbReference type="PANTHER" id="PTHR21235">
    <property type="entry name" value="IMIDAZOLE GLYCEROL PHOSPHATE SYNTHASE SUBUNIT HISF/H IGP SYNTHASE SUBUNIT HISF/H"/>
    <property type="match status" value="1"/>
</dbReference>
<evidence type="ECO:0000256" key="5">
    <source>
        <dbReference type="ARBA" id="ARBA00023102"/>
    </source>
</evidence>
<dbReference type="Gene3D" id="3.20.20.70">
    <property type="entry name" value="Aldolase class I"/>
    <property type="match status" value="1"/>
</dbReference>
<evidence type="ECO:0000313" key="11">
    <source>
        <dbReference type="EMBL" id="AYO42132.1"/>
    </source>
</evidence>
<dbReference type="PROSITE" id="PS51274">
    <property type="entry name" value="GATASE_COBBQ"/>
    <property type="match status" value="1"/>
</dbReference>
<dbReference type="VEuPathDB" id="FungiDB:DNF11_1182"/>
<dbReference type="HAMAP" id="MF_00278">
    <property type="entry name" value="HisH"/>
    <property type="match status" value="1"/>
</dbReference>
<sequence>MNGKVRHSLRLTAMLYLLDYGAGNIQSLANSLTKLGYTYEWVREPSDISKADKLLFPGVGSFASAMDALHAKGYVEPLRAYIQSGKPLMGICVGMQVLFEGSDESPGVQGLGIVPARVGRFATQDAFGRKAVPHMGWSLANVVEWDGCADQRHELAKSYGMYDANPSHYYFVHSYRVAWDANVAEWALTTTQYGNEIFVSSIQHANVFATQFHPEKSGQAGLDLLAAWLQLEHVEPTTRVGRPVSSTEHMPTRRIVACLDVRSNDAGDLVVTKGESYDVRERGEQDAGASHVRNMGKPVELAQRYYDDGADEIAFLNITSFRNWALNDQPMLSLLNVAAATIFVPLTVGGGIRDFTDPDGTFHPALKVAHAYFRAGADKVSIGSEAVYAVEQLLARAKEAGDTSGDPVAAPAAALRGDTGIEQIAHAYGVQAVVVSVDPKRVYVESAEAAGVHAPSVVSGPDERPETRGQPVSWWYKCTVKGGREERDVDVVQLARGVERLGAGELLVNSIDRDGSHAGFDVQLVDLVRSSVSIPVVASSGAGCADHFCEVFAPRPGAQGAPIEAALAAGIFHREQVSIASVKARCASAGYSMRHA</sequence>
<evidence type="ECO:0000256" key="9">
    <source>
        <dbReference type="RuleBase" id="RU003657"/>
    </source>
</evidence>
<comment type="catalytic activity">
    <reaction evidence="8">
        <text>L-glutamine + H2O = L-glutamate + NH4(+)</text>
        <dbReference type="Rhea" id="RHEA:15889"/>
        <dbReference type="ChEBI" id="CHEBI:15377"/>
        <dbReference type="ChEBI" id="CHEBI:28938"/>
        <dbReference type="ChEBI" id="CHEBI:29985"/>
        <dbReference type="ChEBI" id="CHEBI:58359"/>
        <dbReference type="EC" id="3.5.1.2"/>
    </reaction>
</comment>
<dbReference type="InterPro" id="IPR017926">
    <property type="entry name" value="GATASE"/>
</dbReference>
<evidence type="ECO:0000256" key="8">
    <source>
        <dbReference type="ARBA" id="ARBA00049534"/>
    </source>
</evidence>
<evidence type="ECO:0000256" key="3">
    <source>
        <dbReference type="ARBA" id="ARBA00022801"/>
    </source>
</evidence>
<comment type="similarity">
    <text evidence="9">Belongs to the HisA/HisF family.</text>
</comment>
<dbReference type="InterPro" id="IPR029062">
    <property type="entry name" value="Class_I_gatase-like"/>
</dbReference>
<dbReference type="InterPro" id="IPR010139">
    <property type="entry name" value="Imidazole-glycPsynth_HisH"/>
</dbReference>
<dbReference type="Pfam" id="PF00117">
    <property type="entry name" value="GATase"/>
    <property type="match status" value="1"/>
</dbReference>
<keyword evidence="2 9" id="KW-0028">Amino-acid biosynthesis</keyword>
<accession>A0A3G2S497</accession>
<dbReference type="Gene3D" id="3.40.50.880">
    <property type="match status" value="1"/>
</dbReference>
<dbReference type="PROSITE" id="PS51273">
    <property type="entry name" value="GATASE_TYPE_1"/>
    <property type="match status" value="1"/>
</dbReference>
<evidence type="ECO:0000256" key="6">
    <source>
        <dbReference type="ARBA" id="ARBA00023239"/>
    </source>
</evidence>